<proteinExistence type="predicted"/>
<dbReference type="AlphaFoldDB" id="A0A382Q6R9"/>
<dbReference type="InterPro" id="IPR023799">
    <property type="entry name" value="RbfA_dom_sf"/>
</dbReference>
<evidence type="ECO:0008006" key="2">
    <source>
        <dbReference type="Google" id="ProtNLM"/>
    </source>
</evidence>
<dbReference type="InterPro" id="IPR015946">
    <property type="entry name" value="KH_dom-like_a/b"/>
</dbReference>
<dbReference type="GO" id="GO:0043024">
    <property type="term" value="F:ribosomal small subunit binding"/>
    <property type="evidence" value="ECO:0007669"/>
    <property type="project" value="TreeGrafter"/>
</dbReference>
<dbReference type="SUPFAM" id="SSF89919">
    <property type="entry name" value="Ribosome-binding factor A, RbfA"/>
    <property type="match status" value="1"/>
</dbReference>
<feature type="non-terminal residue" evidence="1">
    <location>
        <position position="98"/>
    </location>
</feature>
<sequence>MGKTAGKMPSQRQLRVAEEIRHALVNIFQRGELRDPQLANISVTVSEVRVSPDLKKAIAFVTPLGGGEAESLITAMGRAIPFIRHRLGQELTLKFVPT</sequence>
<protein>
    <recommendedName>
        <fullName evidence="2">Ribosome-binding factor A</fullName>
    </recommendedName>
</protein>
<dbReference type="GO" id="GO:0006364">
    <property type="term" value="P:rRNA processing"/>
    <property type="evidence" value="ECO:0007669"/>
    <property type="project" value="InterPro"/>
</dbReference>
<gene>
    <name evidence="1" type="ORF">METZ01_LOCUS333026</name>
</gene>
<reference evidence="1" key="1">
    <citation type="submission" date="2018-05" db="EMBL/GenBank/DDBJ databases">
        <authorList>
            <person name="Lanie J.A."/>
            <person name="Ng W.-L."/>
            <person name="Kazmierczak K.M."/>
            <person name="Andrzejewski T.M."/>
            <person name="Davidsen T.M."/>
            <person name="Wayne K.J."/>
            <person name="Tettelin H."/>
            <person name="Glass J.I."/>
            <person name="Rusch D."/>
            <person name="Podicherti R."/>
            <person name="Tsui H.-C.T."/>
            <person name="Winkler M.E."/>
        </authorList>
    </citation>
    <scope>NUCLEOTIDE SEQUENCE</scope>
</reference>
<dbReference type="Pfam" id="PF02033">
    <property type="entry name" value="RBFA"/>
    <property type="match status" value="1"/>
</dbReference>
<accession>A0A382Q6R9</accession>
<dbReference type="Gene3D" id="3.30.300.20">
    <property type="match status" value="1"/>
</dbReference>
<name>A0A382Q6R9_9ZZZZ</name>
<dbReference type="PANTHER" id="PTHR33515">
    <property type="entry name" value="RIBOSOME-BINDING FACTOR A, CHLOROPLASTIC-RELATED"/>
    <property type="match status" value="1"/>
</dbReference>
<dbReference type="EMBL" id="UINC01111741">
    <property type="protein sequence ID" value="SVC80172.1"/>
    <property type="molecule type" value="Genomic_DNA"/>
</dbReference>
<organism evidence="1">
    <name type="scientific">marine metagenome</name>
    <dbReference type="NCBI Taxonomy" id="408172"/>
    <lineage>
        <taxon>unclassified sequences</taxon>
        <taxon>metagenomes</taxon>
        <taxon>ecological metagenomes</taxon>
    </lineage>
</organism>
<evidence type="ECO:0000313" key="1">
    <source>
        <dbReference type="EMBL" id="SVC80172.1"/>
    </source>
</evidence>
<dbReference type="PANTHER" id="PTHR33515:SF1">
    <property type="entry name" value="RIBOSOME-BINDING FACTOR A, CHLOROPLASTIC-RELATED"/>
    <property type="match status" value="1"/>
</dbReference>
<dbReference type="GO" id="GO:0005829">
    <property type="term" value="C:cytosol"/>
    <property type="evidence" value="ECO:0007669"/>
    <property type="project" value="TreeGrafter"/>
</dbReference>
<dbReference type="InterPro" id="IPR000238">
    <property type="entry name" value="RbfA"/>
</dbReference>